<evidence type="ECO:0000256" key="5">
    <source>
        <dbReference type="ARBA" id="ARBA00023004"/>
    </source>
</evidence>
<dbReference type="PANTHER" id="PTHR30176:SF3">
    <property type="entry name" value="FERREDOXIN-TYPE PROTEIN NAPH"/>
    <property type="match status" value="1"/>
</dbReference>
<dbReference type="Gene3D" id="2.60.40.10">
    <property type="entry name" value="Immunoglobulins"/>
    <property type="match status" value="1"/>
</dbReference>
<dbReference type="InterPro" id="IPR014116">
    <property type="entry name" value="Cyt_c_oxidase_cbb3_FixG"/>
</dbReference>
<dbReference type="PANTHER" id="PTHR30176">
    <property type="entry name" value="FERREDOXIN-TYPE PROTEIN NAPH"/>
    <property type="match status" value="1"/>
</dbReference>
<keyword evidence="7" id="KW-0472">Membrane</keyword>
<dbReference type="Pfam" id="PF13746">
    <property type="entry name" value="Fer4_18"/>
    <property type="match status" value="1"/>
</dbReference>
<dbReference type="Gene3D" id="1.10.1060.10">
    <property type="entry name" value="Alpha-helical ferredoxin"/>
    <property type="match status" value="1"/>
</dbReference>
<proteinExistence type="predicted"/>
<feature type="domain" description="4Fe-4S ferredoxin-type" evidence="8">
    <location>
        <begin position="255"/>
        <end position="283"/>
    </location>
</feature>
<dbReference type="InterPro" id="IPR009051">
    <property type="entry name" value="Helical_ferredxn"/>
</dbReference>
<keyword evidence="3" id="KW-0479">Metal-binding</keyword>
<feature type="transmembrane region" description="Helical" evidence="7">
    <location>
        <begin position="81"/>
        <end position="107"/>
    </location>
</feature>
<dbReference type="NCBIfam" id="TIGR02745">
    <property type="entry name" value="ccoG_rdxA_fixG"/>
    <property type="match status" value="1"/>
</dbReference>
<dbReference type="AlphaFoldDB" id="A0A1I7B969"/>
<protein>
    <submittedName>
        <fullName evidence="9">Cytochrome c oxidase accessory protein FixG</fullName>
    </submittedName>
</protein>
<name>A0A1I7B969_9FLAO</name>
<keyword evidence="5" id="KW-0408">Iron</keyword>
<dbReference type="InterPro" id="IPR017900">
    <property type="entry name" value="4Fe4S_Fe_S_CS"/>
</dbReference>
<dbReference type="InterPro" id="IPR013783">
    <property type="entry name" value="Ig-like_fold"/>
</dbReference>
<feature type="transmembrane region" description="Helical" evidence="7">
    <location>
        <begin position="37"/>
        <end position="54"/>
    </location>
</feature>
<dbReference type="PROSITE" id="PS00198">
    <property type="entry name" value="4FE4S_FER_1"/>
    <property type="match status" value="1"/>
</dbReference>
<feature type="transmembrane region" description="Helical" evidence="7">
    <location>
        <begin position="190"/>
        <end position="209"/>
    </location>
</feature>
<evidence type="ECO:0000256" key="7">
    <source>
        <dbReference type="SAM" id="Phobius"/>
    </source>
</evidence>
<dbReference type="Proteomes" id="UP000236454">
    <property type="component" value="Unassembled WGS sequence"/>
</dbReference>
<dbReference type="GO" id="GO:0005886">
    <property type="term" value="C:plasma membrane"/>
    <property type="evidence" value="ECO:0007669"/>
    <property type="project" value="TreeGrafter"/>
</dbReference>
<keyword evidence="7" id="KW-0812">Transmembrane</keyword>
<evidence type="ECO:0000313" key="10">
    <source>
        <dbReference type="Proteomes" id="UP000236454"/>
    </source>
</evidence>
<dbReference type="InterPro" id="IPR051684">
    <property type="entry name" value="Electron_Trans/Redox"/>
</dbReference>
<dbReference type="RefSeq" id="WP_090251062.1">
    <property type="nucleotide sequence ID" value="NZ_FPAS01000005.1"/>
</dbReference>
<dbReference type="PROSITE" id="PS51379">
    <property type="entry name" value="4FE4S_FER_2"/>
    <property type="match status" value="1"/>
</dbReference>
<feature type="transmembrane region" description="Helical" evidence="7">
    <location>
        <begin position="155"/>
        <end position="175"/>
    </location>
</feature>
<evidence type="ECO:0000256" key="2">
    <source>
        <dbReference type="ARBA" id="ARBA00022485"/>
    </source>
</evidence>
<dbReference type="Pfam" id="PF12801">
    <property type="entry name" value="Fer4_5"/>
    <property type="match status" value="1"/>
</dbReference>
<keyword evidence="6" id="KW-0411">Iron-sulfur</keyword>
<dbReference type="InterPro" id="IPR032879">
    <property type="entry name" value="FixG_C"/>
</dbReference>
<evidence type="ECO:0000256" key="1">
    <source>
        <dbReference type="ARBA" id="ARBA00022448"/>
    </source>
</evidence>
<sequence>MAQEEFRDKIATVDAQGKRIWIFPKKPSGKFYSKRKILSYFLLLLLFAIPFIKIDGEPFLLFNIIERKFSIFGQVFWPQDLYLFALSMLVMILFIVVFTVIFGRLFCGWICPQTIFMEMVFRRIEYWIEGDYKAQKKLANSEWNREKIWKRSLKYSIFFGISFIIANTFLAYIIGYEQVWEIATTSPSEHIVGFIAILIFTFIFFMVFLKLREQVCTTICPYGRLQGVLLDSKSLNVIYDYKRGENRAKFNKKVDRKEAGQGDCIDCNQCVNVCPTGIDIRNGIQLECINCTACIDACDFMMEKTNQPTGLIRYDSEDGVSKKENFKFTPRVIAYTIVLVGLLGLLTTLLMLRSDFEVTLLRTRGTLFEQNEAGEIYNIYDINIINKTNKDLPVHFEIIGHEGRIQMVGDDITLKARDAAKSKFIIYIEPKDLTQLKTDLEIGIYEGEELVETVSTTFIAPRI</sequence>
<organism evidence="9 10">
    <name type="scientific">Lishizhenia tianjinensis</name>
    <dbReference type="NCBI Taxonomy" id="477690"/>
    <lineage>
        <taxon>Bacteria</taxon>
        <taxon>Pseudomonadati</taxon>
        <taxon>Bacteroidota</taxon>
        <taxon>Flavobacteriia</taxon>
        <taxon>Flavobacteriales</taxon>
        <taxon>Crocinitomicaceae</taxon>
        <taxon>Lishizhenia</taxon>
    </lineage>
</organism>
<evidence type="ECO:0000313" key="9">
    <source>
        <dbReference type="EMBL" id="SFT83694.1"/>
    </source>
</evidence>
<evidence type="ECO:0000256" key="4">
    <source>
        <dbReference type="ARBA" id="ARBA00022982"/>
    </source>
</evidence>
<dbReference type="InterPro" id="IPR017896">
    <property type="entry name" value="4Fe4S_Fe-S-bd"/>
</dbReference>
<dbReference type="Pfam" id="PF11614">
    <property type="entry name" value="FixG_C"/>
    <property type="match status" value="1"/>
</dbReference>
<dbReference type="EMBL" id="FPAS01000005">
    <property type="protein sequence ID" value="SFT83694.1"/>
    <property type="molecule type" value="Genomic_DNA"/>
</dbReference>
<evidence type="ECO:0000256" key="6">
    <source>
        <dbReference type="ARBA" id="ARBA00023014"/>
    </source>
</evidence>
<dbReference type="GO" id="GO:0046872">
    <property type="term" value="F:metal ion binding"/>
    <property type="evidence" value="ECO:0007669"/>
    <property type="project" value="UniProtKB-KW"/>
</dbReference>
<keyword evidence="7" id="KW-1133">Transmembrane helix</keyword>
<keyword evidence="4" id="KW-0249">Electron transport</keyword>
<dbReference type="OrthoDB" id="9811700at2"/>
<keyword evidence="2" id="KW-0004">4Fe-4S</keyword>
<keyword evidence="1" id="KW-0813">Transport</keyword>
<dbReference type="SUPFAM" id="SSF54862">
    <property type="entry name" value="4Fe-4S ferredoxins"/>
    <property type="match status" value="1"/>
</dbReference>
<dbReference type="STRING" id="477690.SAMN05216474_2586"/>
<feature type="transmembrane region" description="Helical" evidence="7">
    <location>
        <begin position="332"/>
        <end position="352"/>
    </location>
</feature>
<reference evidence="9 10" key="1">
    <citation type="submission" date="2016-10" db="EMBL/GenBank/DDBJ databases">
        <authorList>
            <person name="de Groot N.N."/>
        </authorList>
    </citation>
    <scope>NUCLEOTIDE SEQUENCE [LARGE SCALE GENOMIC DNA]</scope>
    <source>
        <strain evidence="9 10">CGMCC 1.7005</strain>
    </source>
</reference>
<keyword evidence="10" id="KW-1185">Reference proteome</keyword>
<evidence type="ECO:0000259" key="8">
    <source>
        <dbReference type="PROSITE" id="PS51379"/>
    </source>
</evidence>
<dbReference type="GO" id="GO:0051539">
    <property type="term" value="F:4 iron, 4 sulfur cluster binding"/>
    <property type="evidence" value="ECO:0007669"/>
    <property type="project" value="UniProtKB-KW"/>
</dbReference>
<evidence type="ECO:0000256" key="3">
    <source>
        <dbReference type="ARBA" id="ARBA00022723"/>
    </source>
</evidence>
<accession>A0A1I7B969</accession>
<gene>
    <name evidence="9" type="ORF">SAMN05216474_2586</name>
</gene>